<feature type="chain" id="PRO_5045900147" evidence="2">
    <location>
        <begin position="17"/>
        <end position="115"/>
    </location>
</feature>
<name>A0ABM3GQT0_NEOLC</name>
<proteinExistence type="predicted"/>
<protein>
    <submittedName>
        <fullName evidence="4">Larval cuticle protein 65Ag1-like</fullName>
    </submittedName>
</protein>
<evidence type="ECO:0000313" key="4">
    <source>
        <dbReference type="RefSeq" id="XP_046602633.1"/>
    </source>
</evidence>
<dbReference type="InterPro" id="IPR050468">
    <property type="entry name" value="Cuticle_Struct_Prot"/>
</dbReference>
<evidence type="ECO:0000256" key="2">
    <source>
        <dbReference type="SAM" id="SignalP"/>
    </source>
</evidence>
<dbReference type="Pfam" id="PF00379">
    <property type="entry name" value="Chitin_bind_4"/>
    <property type="match status" value="1"/>
</dbReference>
<dbReference type="PANTHER" id="PTHR10380:SF241">
    <property type="entry name" value="CUTICULAR PROTEIN 47EG-RELATED"/>
    <property type="match status" value="1"/>
</dbReference>
<accession>A0ABM3GQT0</accession>
<dbReference type="RefSeq" id="XP_046602633.1">
    <property type="nucleotide sequence ID" value="XM_046746677.1"/>
</dbReference>
<dbReference type="PROSITE" id="PS51155">
    <property type="entry name" value="CHIT_BIND_RR_2"/>
    <property type="match status" value="1"/>
</dbReference>
<dbReference type="PANTHER" id="PTHR10380">
    <property type="entry name" value="CUTICLE PROTEIN"/>
    <property type="match status" value="1"/>
</dbReference>
<gene>
    <name evidence="4" type="primary">LOC124296620</name>
</gene>
<dbReference type="GeneID" id="124296620"/>
<evidence type="ECO:0000313" key="3">
    <source>
        <dbReference type="Proteomes" id="UP000829291"/>
    </source>
</evidence>
<dbReference type="InterPro" id="IPR000618">
    <property type="entry name" value="Insect_cuticle"/>
</dbReference>
<sequence length="115" mass="12190">MKFAIVLAALAAVAVARPQNQLTPGVVPILDYQETHDEFGQFALSYLTGDGTQVSEQGALVPNSKEDGFVLVKKGSFKYYAPDGQLVEETWTADGNGFHAQGSHLPVAPDPNAAS</sequence>
<keyword evidence="1" id="KW-0193">Cuticle</keyword>
<dbReference type="Proteomes" id="UP000829291">
    <property type="component" value="Chromosome 1"/>
</dbReference>
<keyword evidence="2" id="KW-0732">Signal</keyword>
<organism evidence="3 4">
    <name type="scientific">Neodiprion lecontei</name>
    <name type="common">Redheaded pine sawfly</name>
    <dbReference type="NCBI Taxonomy" id="441921"/>
    <lineage>
        <taxon>Eukaryota</taxon>
        <taxon>Metazoa</taxon>
        <taxon>Ecdysozoa</taxon>
        <taxon>Arthropoda</taxon>
        <taxon>Hexapoda</taxon>
        <taxon>Insecta</taxon>
        <taxon>Pterygota</taxon>
        <taxon>Neoptera</taxon>
        <taxon>Endopterygota</taxon>
        <taxon>Hymenoptera</taxon>
        <taxon>Tenthredinoidea</taxon>
        <taxon>Diprionidae</taxon>
        <taxon>Diprioninae</taxon>
        <taxon>Neodiprion</taxon>
    </lineage>
</organism>
<keyword evidence="3" id="KW-1185">Reference proteome</keyword>
<evidence type="ECO:0000256" key="1">
    <source>
        <dbReference type="PROSITE-ProRule" id="PRU00497"/>
    </source>
</evidence>
<reference evidence="4" key="1">
    <citation type="submission" date="2025-08" db="UniProtKB">
        <authorList>
            <consortium name="RefSeq"/>
        </authorList>
    </citation>
    <scope>IDENTIFICATION</scope>
    <source>
        <tissue evidence="4">Thorax and Abdomen</tissue>
    </source>
</reference>
<feature type="signal peptide" evidence="2">
    <location>
        <begin position="1"/>
        <end position="16"/>
    </location>
</feature>